<evidence type="ECO:0000313" key="1">
    <source>
        <dbReference type="EMBL" id="GFR00842.1"/>
    </source>
</evidence>
<name>A0A8X6GBI3_TRICU</name>
<proteinExistence type="predicted"/>
<gene>
    <name evidence="1" type="ORF">TNCT_102921</name>
</gene>
<protein>
    <submittedName>
        <fullName evidence="1">Uncharacterized protein</fullName>
    </submittedName>
</protein>
<evidence type="ECO:0000313" key="2">
    <source>
        <dbReference type="Proteomes" id="UP000887116"/>
    </source>
</evidence>
<reference evidence="1" key="1">
    <citation type="submission" date="2020-07" db="EMBL/GenBank/DDBJ databases">
        <title>Multicomponent nature underlies the extraordinary mechanical properties of spider dragline silk.</title>
        <authorList>
            <person name="Kono N."/>
            <person name="Nakamura H."/>
            <person name="Mori M."/>
            <person name="Yoshida Y."/>
            <person name="Ohtoshi R."/>
            <person name="Malay A.D."/>
            <person name="Moran D.A.P."/>
            <person name="Tomita M."/>
            <person name="Numata K."/>
            <person name="Arakawa K."/>
        </authorList>
    </citation>
    <scope>NUCLEOTIDE SEQUENCE</scope>
</reference>
<dbReference type="EMBL" id="BMAO01025158">
    <property type="protein sequence ID" value="GFR00842.1"/>
    <property type="molecule type" value="Genomic_DNA"/>
</dbReference>
<sequence length="76" mass="8756">MYLIIQIRSSIILNQETSDVETNITKVIASSNEFENRGSEWQCPRGVEEQLKIAIYKPLQADSFIPFRPDRGKTLK</sequence>
<dbReference type="Proteomes" id="UP000887116">
    <property type="component" value="Unassembled WGS sequence"/>
</dbReference>
<dbReference type="AlphaFoldDB" id="A0A8X6GBI3"/>
<organism evidence="1 2">
    <name type="scientific">Trichonephila clavata</name>
    <name type="common">Joro spider</name>
    <name type="synonym">Nephila clavata</name>
    <dbReference type="NCBI Taxonomy" id="2740835"/>
    <lineage>
        <taxon>Eukaryota</taxon>
        <taxon>Metazoa</taxon>
        <taxon>Ecdysozoa</taxon>
        <taxon>Arthropoda</taxon>
        <taxon>Chelicerata</taxon>
        <taxon>Arachnida</taxon>
        <taxon>Araneae</taxon>
        <taxon>Araneomorphae</taxon>
        <taxon>Entelegynae</taxon>
        <taxon>Araneoidea</taxon>
        <taxon>Nephilidae</taxon>
        <taxon>Trichonephila</taxon>
    </lineage>
</organism>
<keyword evidence="2" id="KW-1185">Reference proteome</keyword>
<comment type="caution">
    <text evidence="1">The sequence shown here is derived from an EMBL/GenBank/DDBJ whole genome shotgun (WGS) entry which is preliminary data.</text>
</comment>
<accession>A0A8X6GBI3</accession>